<organism evidence="1 2">
    <name type="scientific">Faunimonas pinastri</name>
    <dbReference type="NCBI Taxonomy" id="1855383"/>
    <lineage>
        <taxon>Bacteria</taxon>
        <taxon>Pseudomonadati</taxon>
        <taxon>Pseudomonadota</taxon>
        <taxon>Alphaproteobacteria</taxon>
        <taxon>Hyphomicrobiales</taxon>
        <taxon>Afifellaceae</taxon>
        <taxon>Faunimonas</taxon>
    </lineage>
</organism>
<protein>
    <recommendedName>
        <fullName evidence="3">Pectate lyase superfamily protein domain-containing protein</fullName>
    </recommendedName>
</protein>
<evidence type="ECO:0008006" key="3">
    <source>
        <dbReference type="Google" id="ProtNLM"/>
    </source>
</evidence>
<dbReference type="SUPFAM" id="SSF51126">
    <property type="entry name" value="Pectin lyase-like"/>
    <property type="match status" value="1"/>
</dbReference>
<name>A0A1H9QTU9_9HYPH</name>
<evidence type="ECO:0000313" key="2">
    <source>
        <dbReference type="Proteomes" id="UP000199647"/>
    </source>
</evidence>
<dbReference type="AlphaFoldDB" id="A0A1H9QTU9"/>
<proteinExistence type="predicted"/>
<dbReference type="EMBL" id="FOFG01000035">
    <property type="protein sequence ID" value="SER63878.1"/>
    <property type="molecule type" value="Genomic_DNA"/>
</dbReference>
<dbReference type="Proteomes" id="UP000199647">
    <property type="component" value="Unassembled WGS sequence"/>
</dbReference>
<dbReference type="RefSeq" id="WP_092500062.1">
    <property type="nucleotide sequence ID" value="NZ_FOFG01000035.1"/>
</dbReference>
<keyword evidence="2" id="KW-1185">Reference proteome</keyword>
<accession>A0A1H9QTU9</accession>
<sequence>MSGPRAASSLGIFGDPLDPRILGSIGDGQSHPLSERFATLAEARVVFPHAQDLRDEIDWAAIQGAINLAGTGRGGIVRLPPGHFRINRTLLLPACQGAAYPTALPIVSIAGSGNKVTEITCDEIGDAFAISYDRSVASYDQRAHGSRLSDFMLWGPKSDLGPGAEGDTKTKGLALVDGVELRNISVMQFDVGIDVQGGQTAHHRVTADRCRYSLYYSSRNLDHHGDTVWVKCAFVGATQAAIAVSGAAGILGTHFDTCLIGYAPYAILKEAYVDYDVVTDNVTFTNCQFEAIGNSLVLEEGDARRCGMTYTRIANAFIYWHEQQKWPGRPSRATFDLAAFERSEVRGLSPIENWQPAAESFFRLDAANGLEVHGADGLVANCREAGKPLFSAMLDPGSQVRLVGTAWEGTVRFVDRTSEPVREGDVLEACWANVRPAGSASDDVGPAGAGKGAALSGVAAEAAEPGAPVAVVLRGTARIRTSGRVEREGHPLRLSGMAGAVEQARPDAGGEASVAPVLGTAVPPIEAGWTTVRLVPLG</sequence>
<evidence type="ECO:0000313" key="1">
    <source>
        <dbReference type="EMBL" id="SER63878.1"/>
    </source>
</evidence>
<dbReference type="Gene3D" id="2.160.20.10">
    <property type="entry name" value="Single-stranded right-handed beta-helix, Pectin lyase-like"/>
    <property type="match status" value="1"/>
</dbReference>
<gene>
    <name evidence="1" type="ORF">SAMN05216548_1352</name>
</gene>
<reference evidence="1 2" key="1">
    <citation type="submission" date="2016-10" db="EMBL/GenBank/DDBJ databases">
        <authorList>
            <person name="de Groot N.N."/>
        </authorList>
    </citation>
    <scope>NUCLEOTIDE SEQUENCE [LARGE SCALE GENOMIC DNA]</scope>
    <source>
        <strain evidence="1 2">A52C2</strain>
    </source>
</reference>
<dbReference type="InterPro" id="IPR012334">
    <property type="entry name" value="Pectin_lyas_fold"/>
</dbReference>
<dbReference type="OrthoDB" id="8177692at2"/>
<dbReference type="InterPro" id="IPR011050">
    <property type="entry name" value="Pectin_lyase_fold/virulence"/>
</dbReference>